<proteinExistence type="inferred from homology"/>
<keyword evidence="6" id="KW-1185">Reference proteome</keyword>
<evidence type="ECO:0000313" key="5">
    <source>
        <dbReference type="EMBL" id="TPX59814.1"/>
    </source>
</evidence>
<evidence type="ECO:0000256" key="1">
    <source>
        <dbReference type="ARBA" id="ARBA00007861"/>
    </source>
</evidence>
<dbReference type="GO" id="GO:0005730">
    <property type="term" value="C:nucleolus"/>
    <property type="evidence" value="ECO:0007669"/>
    <property type="project" value="InterPro"/>
</dbReference>
<dbReference type="GO" id="GO:0042273">
    <property type="term" value="P:ribosomal large subunit biogenesis"/>
    <property type="evidence" value="ECO:0007669"/>
    <property type="project" value="InterPro"/>
</dbReference>
<organism evidence="5 6">
    <name type="scientific">Powellomyces hirtus</name>
    <dbReference type="NCBI Taxonomy" id="109895"/>
    <lineage>
        <taxon>Eukaryota</taxon>
        <taxon>Fungi</taxon>
        <taxon>Fungi incertae sedis</taxon>
        <taxon>Chytridiomycota</taxon>
        <taxon>Chytridiomycota incertae sedis</taxon>
        <taxon>Chytridiomycetes</taxon>
        <taxon>Spizellomycetales</taxon>
        <taxon>Powellomycetaceae</taxon>
        <taxon>Powellomyces</taxon>
    </lineage>
</organism>
<dbReference type="SMART" id="SM00320">
    <property type="entry name" value="WD40"/>
    <property type="match status" value="3"/>
</dbReference>
<evidence type="ECO:0000313" key="6">
    <source>
        <dbReference type="Proteomes" id="UP000318582"/>
    </source>
</evidence>
<dbReference type="InterPro" id="IPR036322">
    <property type="entry name" value="WD40_repeat_dom_sf"/>
</dbReference>
<feature type="region of interest" description="Disordered" evidence="4">
    <location>
        <begin position="1"/>
        <end position="54"/>
    </location>
</feature>
<sequence>MRYITGDEVGLSKVTIVPEDQRPAEPASRPSKKRRDDKPDSKKDEPAKPTTTTLTFGSINRNAEVQMMCWAGPEPHTAVVVARKNGVVQYLDLDNGNVLREHVIFVPQFDQEGKPIVNKYKKPEHFVGLWDVNGTLIVCTDLGLLHIIPPPSETAADTPTVDESGLPFGTFTFAQDLIFRTRVHPQHPHLLATGGDERDLTLWNLREQKLTADPQSIPKLASFWTAKNVKNDFLNIRVPVWITEILFLDSSETRIMTGTGHHQIRVYDTAKARRPIININVGTHPIRAIAASHVENAEDEIVKAVVSDTTGQLMQINVDLQGTSAKVAGKYAGLSGAVTDVAIPKGTGTVVTVGLDRFVKVFELEDDRKLVSKVYLKQRLNCVLVDDPEATESGGPDGEAEGGEVRHDESEEEDDEVWGQIEEVVVEDQEEKKASKKSFKSKESNGQSKSKQLKRKKTA</sequence>
<dbReference type="CDD" id="cd22857">
    <property type="entry name" value="WDR74"/>
    <property type="match status" value="1"/>
</dbReference>
<dbReference type="GO" id="GO:0030687">
    <property type="term" value="C:preribosome, large subunit precursor"/>
    <property type="evidence" value="ECO:0007669"/>
    <property type="project" value="TreeGrafter"/>
</dbReference>
<comment type="similarity">
    <text evidence="1">Belongs to the NSA1 family.</text>
</comment>
<name>A0A507E7L9_9FUNG</name>
<protein>
    <recommendedName>
        <fullName evidence="3">Ribosome biogenesis protein NSA1</fullName>
    </recommendedName>
</protein>
<evidence type="ECO:0000256" key="4">
    <source>
        <dbReference type="SAM" id="MobiDB-lite"/>
    </source>
</evidence>
<comment type="subunit">
    <text evidence="2">Component of the pre-66S ribosomal particle.</text>
</comment>
<dbReference type="STRING" id="109895.A0A507E7L9"/>
<dbReference type="Proteomes" id="UP000318582">
    <property type="component" value="Unassembled WGS sequence"/>
</dbReference>
<dbReference type="EMBL" id="QEAQ01000021">
    <property type="protein sequence ID" value="TPX59814.1"/>
    <property type="molecule type" value="Genomic_DNA"/>
</dbReference>
<evidence type="ECO:0000256" key="3">
    <source>
        <dbReference type="ARBA" id="ARBA00014234"/>
    </source>
</evidence>
<feature type="compositionally biased region" description="Basic and acidic residues" evidence="4">
    <location>
        <begin position="34"/>
        <end position="47"/>
    </location>
</feature>
<dbReference type="InterPro" id="IPR015943">
    <property type="entry name" value="WD40/YVTN_repeat-like_dom_sf"/>
</dbReference>
<accession>A0A507E7L9</accession>
<dbReference type="InterPro" id="IPR037379">
    <property type="entry name" value="WDR74/Nsa1"/>
</dbReference>
<evidence type="ECO:0000256" key="2">
    <source>
        <dbReference type="ARBA" id="ARBA00011187"/>
    </source>
</evidence>
<dbReference type="PANTHER" id="PTHR16038">
    <property type="entry name" value="NOP SEVEN ASSOCIATED PROTEIN 1"/>
    <property type="match status" value="1"/>
</dbReference>
<dbReference type="AlphaFoldDB" id="A0A507E7L9"/>
<feature type="region of interest" description="Disordered" evidence="4">
    <location>
        <begin position="387"/>
        <end position="459"/>
    </location>
</feature>
<dbReference type="InterPro" id="IPR001680">
    <property type="entry name" value="WD40_rpt"/>
</dbReference>
<gene>
    <name evidence="5" type="ORF">PhCBS80983_g02190</name>
</gene>
<reference evidence="5 6" key="1">
    <citation type="journal article" date="2019" name="Sci. Rep.">
        <title>Comparative genomics of chytrid fungi reveal insights into the obligate biotrophic and pathogenic lifestyle of Synchytrium endobioticum.</title>
        <authorList>
            <person name="van de Vossenberg B.T.L.H."/>
            <person name="Warris S."/>
            <person name="Nguyen H.D.T."/>
            <person name="van Gent-Pelzer M.P.E."/>
            <person name="Joly D.L."/>
            <person name="van de Geest H.C."/>
            <person name="Bonants P.J.M."/>
            <person name="Smith D.S."/>
            <person name="Levesque C.A."/>
            <person name="van der Lee T.A.J."/>
        </authorList>
    </citation>
    <scope>NUCLEOTIDE SEQUENCE [LARGE SCALE GENOMIC DNA]</scope>
    <source>
        <strain evidence="5 6">CBS 809.83</strain>
    </source>
</reference>
<dbReference type="SUPFAM" id="SSF50978">
    <property type="entry name" value="WD40 repeat-like"/>
    <property type="match status" value="1"/>
</dbReference>
<dbReference type="Gene3D" id="2.130.10.10">
    <property type="entry name" value="YVTN repeat-like/Quinoprotein amine dehydrogenase"/>
    <property type="match status" value="1"/>
</dbReference>
<dbReference type="PANTHER" id="PTHR16038:SF4">
    <property type="entry name" value="WD REPEAT-CONTAINING PROTEIN 74"/>
    <property type="match status" value="1"/>
</dbReference>
<comment type="caution">
    <text evidence="5">The sequence shown here is derived from an EMBL/GenBank/DDBJ whole genome shotgun (WGS) entry which is preliminary data.</text>
</comment>